<evidence type="ECO:0000313" key="5">
    <source>
        <dbReference type="Proteomes" id="UP001432000"/>
    </source>
</evidence>
<evidence type="ECO:0000256" key="1">
    <source>
        <dbReference type="ARBA" id="ARBA00008853"/>
    </source>
</evidence>
<reference evidence="4 5" key="1">
    <citation type="submission" date="2024-03" db="EMBL/GenBank/DDBJ databases">
        <title>Natural products discovery in diverse microorganisms through a two-stage MS feature dereplication strategy.</title>
        <authorList>
            <person name="Zhang R."/>
        </authorList>
    </citation>
    <scope>NUCLEOTIDE SEQUENCE [LARGE SCALE GENOMIC DNA]</scope>
    <source>
        <strain evidence="4 5">18930</strain>
    </source>
</reference>
<evidence type="ECO:0000256" key="2">
    <source>
        <dbReference type="ARBA" id="ARBA00022801"/>
    </source>
</evidence>
<feature type="domain" description="SMP-30/Gluconolactonase/LRE-like region" evidence="3">
    <location>
        <begin position="135"/>
        <end position="272"/>
    </location>
</feature>
<dbReference type="InterPro" id="IPR011042">
    <property type="entry name" value="6-blade_b-propeller_TolB-like"/>
</dbReference>
<comment type="similarity">
    <text evidence="1">Belongs to the SMP-30/CGR1 family.</text>
</comment>
<dbReference type="SUPFAM" id="SSF63829">
    <property type="entry name" value="Calcium-dependent phosphotriesterase"/>
    <property type="match status" value="1"/>
</dbReference>
<evidence type="ECO:0000259" key="3">
    <source>
        <dbReference type="Pfam" id="PF08450"/>
    </source>
</evidence>
<organism evidence="4 5">
    <name type="scientific">Rhodococcus sovatensis</name>
    <dbReference type="NCBI Taxonomy" id="1805840"/>
    <lineage>
        <taxon>Bacteria</taxon>
        <taxon>Bacillati</taxon>
        <taxon>Actinomycetota</taxon>
        <taxon>Actinomycetes</taxon>
        <taxon>Mycobacteriales</taxon>
        <taxon>Nocardiaceae</taxon>
        <taxon>Rhodococcus</taxon>
    </lineage>
</organism>
<evidence type="ECO:0000313" key="4">
    <source>
        <dbReference type="EMBL" id="WXG68875.1"/>
    </source>
</evidence>
<dbReference type="Gene3D" id="2.120.10.30">
    <property type="entry name" value="TolB, C-terminal domain"/>
    <property type="match status" value="1"/>
</dbReference>
<dbReference type="PANTHER" id="PTHR47572">
    <property type="entry name" value="LIPOPROTEIN-RELATED"/>
    <property type="match status" value="1"/>
</dbReference>
<keyword evidence="2" id="KW-0378">Hydrolase</keyword>
<dbReference type="InterPro" id="IPR013658">
    <property type="entry name" value="SGL"/>
</dbReference>
<accession>A0ABZ2PIE3</accession>
<dbReference type="Pfam" id="PF08450">
    <property type="entry name" value="SGL"/>
    <property type="match status" value="1"/>
</dbReference>
<proteinExistence type="inferred from homology"/>
<dbReference type="EMBL" id="CP147846">
    <property type="protein sequence ID" value="WXG68875.1"/>
    <property type="molecule type" value="Genomic_DNA"/>
</dbReference>
<dbReference type="InterPro" id="IPR051262">
    <property type="entry name" value="SMP-30/CGR1_Lactonase"/>
</dbReference>
<dbReference type="Proteomes" id="UP001432000">
    <property type="component" value="Chromosome"/>
</dbReference>
<gene>
    <name evidence="4" type="ORF">WDS16_27465</name>
</gene>
<name>A0ABZ2PIE3_9NOCA</name>
<protein>
    <submittedName>
        <fullName evidence="4">SMP-30/gluconolactonase/LRE family protein</fullName>
    </submittedName>
</protein>
<dbReference type="PANTHER" id="PTHR47572:SF4">
    <property type="entry name" value="LACTONASE DRP35"/>
    <property type="match status" value="1"/>
</dbReference>
<keyword evidence="5" id="KW-1185">Reference proteome</keyword>
<dbReference type="Gene3D" id="2.40.10.500">
    <property type="match status" value="1"/>
</dbReference>
<sequence>MTNPLLGWSVDPSTISTTGHSLRRPECILAERSGDLWIADLGGIVHLDAHGTQRLIRPDGGGPFAPDTNPNIEGNEGYSLPNGLCFDTDGNFIVANFGTNRIEHITRDGTWSLVADRATWPDDVVRPLGKANFPNLDREGRLWFSVTASAEAWRSRSAGLQPDGYIAVIDDWKPGIHTVARVVATGLCGTNEMRFDADGTTLLVAETGADHLTRFTVEAGGVLSGRETFGPEKLHGAPDGFAFDAHGNVWTTLIGQDKLVAITPEGDLLTLWEDGDRDAKNSMRTGPGNLVATVGGTKPGDGLAPRMASVTFGGPDLRTVYIGSLEGSSLPTFRSPIPGAPLPHWSRTTAHTA</sequence>
<dbReference type="RefSeq" id="WP_338889352.1">
    <property type="nucleotide sequence ID" value="NZ_CP147846.1"/>
</dbReference>